<protein>
    <recommendedName>
        <fullName evidence="11 14">Serine--tRNA ligase</fullName>
        <ecNumber evidence="4 14">6.1.1.11</ecNumber>
    </recommendedName>
</protein>
<dbReference type="InterPro" id="IPR045864">
    <property type="entry name" value="aa-tRNA-synth_II/BPL/LPL"/>
</dbReference>
<keyword evidence="7" id="KW-0547">Nucleotide-binding</keyword>
<dbReference type="InterPro" id="IPR006195">
    <property type="entry name" value="aa-tRNA-synth_II"/>
</dbReference>
<comment type="pathway">
    <text evidence="2">Aminoacyl-tRNA biosynthesis; selenocysteinyl-tRNA(Sec) biosynthesis; L-seryl-tRNA(Sec) from L-serine and tRNA(Sec): step 1/1.</text>
</comment>
<feature type="binding site" evidence="15">
    <location>
        <position position="383"/>
    </location>
    <ligand>
        <name>L-serine</name>
        <dbReference type="ChEBI" id="CHEBI:33384"/>
    </ligand>
</feature>
<comment type="catalytic activity">
    <reaction evidence="13">
        <text>tRNA(Ser) + L-serine + ATP = L-seryl-tRNA(Ser) + AMP + diphosphate + H(+)</text>
        <dbReference type="Rhea" id="RHEA:12292"/>
        <dbReference type="Rhea" id="RHEA-COMP:9669"/>
        <dbReference type="Rhea" id="RHEA-COMP:9703"/>
        <dbReference type="ChEBI" id="CHEBI:15378"/>
        <dbReference type="ChEBI" id="CHEBI:30616"/>
        <dbReference type="ChEBI" id="CHEBI:33019"/>
        <dbReference type="ChEBI" id="CHEBI:33384"/>
        <dbReference type="ChEBI" id="CHEBI:78442"/>
        <dbReference type="ChEBI" id="CHEBI:78533"/>
        <dbReference type="ChEBI" id="CHEBI:456215"/>
        <dbReference type="EC" id="6.1.1.11"/>
    </reaction>
</comment>
<feature type="binding site" evidence="15">
    <location>
        <position position="286"/>
    </location>
    <ligand>
        <name>L-serine</name>
        <dbReference type="ChEBI" id="CHEBI:33384"/>
    </ligand>
</feature>
<evidence type="ECO:0000256" key="10">
    <source>
        <dbReference type="ARBA" id="ARBA00023146"/>
    </source>
</evidence>
<dbReference type="PANTHER" id="PTHR43697">
    <property type="entry name" value="SERYL-TRNA SYNTHETASE"/>
    <property type="match status" value="1"/>
</dbReference>
<evidence type="ECO:0000313" key="18">
    <source>
        <dbReference type="EMBL" id="ANP53599.1"/>
    </source>
</evidence>
<feature type="domain" description="Aminoacyl-transfer RNA synthetases class-II family profile" evidence="17">
    <location>
        <begin position="137"/>
        <end position="410"/>
    </location>
</feature>
<reference evidence="19 21" key="2">
    <citation type="submission" date="2021-03" db="EMBL/GenBank/DDBJ databases">
        <title>Genomic Encyclopedia of Type Strains, Phase IV (KMG-IV): sequencing the most valuable type-strain genomes for metagenomic binning, comparative biology and taxonomic classification.</title>
        <authorList>
            <person name="Goeker M."/>
        </authorList>
    </citation>
    <scope>NUCLEOTIDE SEQUENCE [LARGE SCALE GENOMIC DNA]</scope>
    <source>
        <strain evidence="19 21">DSM 40499</strain>
    </source>
</reference>
<feature type="binding site" evidence="16">
    <location>
        <begin position="263"/>
        <end position="265"/>
    </location>
    <ligand>
        <name>ATP</name>
        <dbReference type="ChEBI" id="CHEBI:30616"/>
    </ligand>
</feature>
<keyword evidence="8 16" id="KW-0067">ATP-binding</keyword>
<evidence type="ECO:0000256" key="3">
    <source>
        <dbReference type="ARBA" id="ARBA00010728"/>
    </source>
</evidence>
<sequence length="428" mass="47709">MIDVTLIRQNPEYVQQALAKRAVHVDLDAFLRLDEDYRQVRTEVERLRGDRKRISGEIGKRQRAGEGVADLHPEATAVSEQLTAAETRLAELEQARQGFLDPLPNMPDADVPAGGKENNEVVREVGRRPEFGFTPKDHVELAQQLGLVDYERGTKLGGSGFWLYRGSGALLEWALLNYFVEAHVRDGYEFVLPPHVLTFAAGYAAGQFPKFADEVFALEEGEQGPERFLLPTAETALVNLHRDETLPEAELPKRYVAYTPCYRKEAGGYRTAERGTLRGHQFNKVELFQFNHPDASDAAHEDLLHKAEELVNELGLHYRITRLAAGDTSAAMAKTYDVEVWLPSIGSYVEVSSVSNARDYQARRGNIRFRPRQGRSAYVHTLNASGLATSRLVPTLLEQHQQTDGTVAVPDVLRKWVPSGVLAAPVSA</sequence>
<dbReference type="Pfam" id="PF00587">
    <property type="entry name" value="tRNA-synt_2b"/>
    <property type="match status" value="1"/>
</dbReference>
<dbReference type="EC" id="6.1.1.11" evidence="4 14"/>
<feature type="binding site" evidence="15">
    <location>
        <position position="232"/>
    </location>
    <ligand>
        <name>L-serine</name>
        <dbReference type="ChEBI" id="CHEBI:33384"/>
    </ligand>
</feature>
<comment type="catalytic activity">
    <reaction evidence="12">
        <text>tRNA(Sec) + L-serine + ATP = L-seryl-tRNA(Sec) + AMP + diphosphate + H(+)</text>
        <dbReference type="Rhea" id="RHEA:42580"/>
        <dbReference type="Rhea" id="RHEA-COMP:9742"/>
        <dbReference type="Rhea" id="RHEA-COMP:10128"/>
        <dbReference type="ChEBI" id="CHEBI:15378"/>
        <dbReference type="ChEBI" id="CHEBI:30616"/>
        <dbReference type="ChEBI" id="CHEBI:33019"/>
        <dbReference type="ChEBI" id="CHEBI:33384"/>
        <dbReference type="ChEBI" id="CHEBI:78442"/>
        <dbReference type="ChEBI" id="CHEBI:78533"/>
        <dbReference type="ChEBI" id="CHEBI:456215"/>
        <dbReference type="EC" id="6.1.1.11"/>
    </reaction>
</comment>
<evidence type="ECO:0000256" key="12">
    <source>
        <dbReference type="ARBA" id="ARBA00047929"/>
    </source>
</evidence>
<keyword evidence="6 18" id="KW-0436">Ligase</keyword>
<dbReference type="GO" id="GO:0004828">
    <property type="term" value="F:serine-tRNA ligase activity"/>
    <property type="evidence" value="ECO:0007669"/>
    <property type="project" value="UniProtKB-UniRule"/>
</dbReference>
<dbReference type="GO" id="GO:0005524">
    <property type="term" value="F:ATP binding"/>
    <property type="evidence" value="ECO:0007669"/>
    <property type="project" value="UniProtKB-KW"/>
</dbReference>
<dbReference type="Proteomes" id="UP000092659">
    <property type="component" value="Chromosome"/>
</dbReference>
<comment type="subcellular location">
    <subcellularLocation>
        <location evidence="1">Cytoplasm</location>
    </subcellularLocation>
</comment>
<evidence type="ECO:0000256" key="16">
    <source>
        <dbReference type="PIRSR" id="PIRSR001529-2"/>
    </source>
</evidence>
<evidence type="ECO:0000256" key="7">
    <source>
        <dbReference type="ARBA" id="ARBA00022741"/>
    </source>
</evidence>
<feature type="binding site" evidence="16">
    <location>
        <begin position="350"/>
        <end position="353"/>
    </location>
    <ligand>
        <name>ATP</name>
        <dbReference type="ChEBI" id="CHEBI:30616"/>
    </ligand>
</feature>
<evidence type="ECO:0000256" key="9">
    <source>
        <dbReference type="ARBA" id="ARBA00022917"/>
    </source>
</evidence>
<dbReference type="PRINTS" id="PR00981">
    <property type="entry name" value="TRNASYNTHSER"/>
</dbReference>
<evidence type="ECO:0000313" key="20">
    <source>
        <dbReference type="Proteomes" id="UP000092659"/>
    </source>
</evidence>
<dbReference type="AlphaFoldDB" id="A0A1B1B445"/>
<evidence type="ECO:0000256" key="6">
    <source>
        <dbReference type="ARBA" id="ARBA00022598"/>
    </source>
</evidence>
<gene>
    <name evidence="18" type="ORF">AVL59_32270</name>
    <name evidence="19" type="ORF">J2Z21_008421</name>
</gene>
<dbReference type="Gene3D" id="1.10.287.40">
    <property type="entry name" value="Serine-tRNA synthetase, tRNA binding domain"/>
    <property type="match status" value="1"/>
</dbReference>
<evidence type="ECO:0000256" key="1">
    <source>
        <dbReference type="ARBA" id="ARBA00004496"/>
    </source>
</evidence>
<feature type="binding site" evidence="15">
    <location>
        <position position="263"/>
    </location>
    <ligand>
        <name>L-serine</name>
        <dbReference type="ChEBI" id="CHEBI:33384"/>
    </ligand>
</feature>
<keyword evidence="10" id="KW-0030">Aminoacyl-tRNA synthetase</keyword>
<dbReference type="OrthoDB" id="9804647at2"/>
<evidence type="ECO:0000256" key="14">
    <source>
        <dbReference type="NCBIfam" id="TIGR00414"/>
    </source>
</evidence>
<dbReference type="KEGG" id="sgs:AVL59_32270"/>
<dbReference type="RefSeq" id="WP_067311661.1">
    <property type="nucleotide sequence ID" value="NZ_CP016279.1"/>
</dbReference>
<dbReference type="EMBL" id="CP016279">
    <property type="protein sequence ID" value="ANP53599.1"/>
    <property type="molecule type" value="Genomic_DNA"/>
</dbReference>
<evidence type="ECO:0000256" key="15">
    <source>
        <dbReference type="PIRSR" id="PIRSR001529-1"/>
    </source>
</evidence>
<evidence type="ECO:0000256" key="2">
    <source>
        <dbReference type="ARBA" id="ARBA00005045"/>
    </source>
</evidence>
<dbReference type="InterPro" id="IPR042103">
    <property type="entry name" value="SerRS_1_N_sf"/>
</dbReference>
<evidence type="ECO:0000313" key="19">
    <source>
        <dbReference type="EMBL" id="MBP2055407.1"/>
    </source>
</evidence>
<dbReference type="InterPro" id="IPR002314">
    <property type="entry name" value="aa-tRNA-synt_IIb"/>
</dbReference>
<dbReference type="GO" id="GO:0006434">
    <property type="term" value="P:seryl-tRNA aminoacylation"/>
    <property type="evidence" value="ECO:0007669"/>
    <property type="project" value="UniProtKB-UniRule"/>
</dbReference>
<proteinExistence type="inferred from homology"/>
<dbReference type="STRING" id="68214.AVL59_32270"/>
<dbReference type="Pfam" id="PF02403">
    <property type="entry name" value="Seryl_tRNA_N"/>
    <property type="match status" value="1"/>
</dbReference>
<dbReference type="GO" id="GO:0005737">
    <property type="term" value="C:cytoplasm"/>
    <property type="evidence" value="ECO:0007669"/>
    <property type="project" value="UniProtKB-SubCell"/>
</dbReference>
<name>A0A1B1B445_9ACTN</name>
<evidence type="ECO:0000256" key="8">
    <source>
        <dbReference type="ARBA" id="ARBA00022840"/>
    </source>
</evidence>
<evidence type="ECO:0000313" key="21">
    <source>
        <dbReference type="Proteomes" id="UP001519309"/>
    </source>
</evidence>
<dbReference type="EMBL" id="JAGGLP010000029">
    <property type="protein sequence ID" value="MBP2055407.1"/>
    <property type="molecule type" value="Genomic_DNA"/>
</dbReference>
<comment type="similarity">
    <text evidence="3">Belongs to the class-II aminoacyl-tRNA synthetase family. Type-1 seryl-tRNA synthetase subfamily.</text>
</comment>
<evidence type="ECO:0000256" key="5">
    <source>
        <dbReference type="ARBA" id="ARBA00022490"/>
    </source>
</evidence>
<dbReference type="NCBIfam" id="TIGR00414">
    <property type="entry name" value="serS"/>
    <property type="match status" value="1"/>
</dbReference>
<dbReference type="InterPro" id="IPR002317">
    <property type="entry name" value="Ser-tRNA-ligase_type_1"/>
</dbReference>
<dbReference type="Gene3D" id="3.30.930.10">
    <property type="entry name" value="Bira Bifunctional Protein, Domain 2"/>
    <property type="match status" value="1"/>
</dbReference>
<dbReference type="PIRSF" id="PIRSF001529">
    <property type="entry name" value="Ser-tRNA-synth_IIa"/>
    <property type="match status" value="1"/>
</dbReference>
<dbReference type="InterPro" id="IPR015866">
    <property type="entry name" value="Ser-tRNA-synth_1_N"/>
</dbReference>
<evidence type="ECO:0000259" key="17">
    <source>
        <dbReference type="PROSITE" id="PS50862"/>
    </source>
</evidence>
<reference evidence="18 20" key="1">
    <citation type="submission" date="2016-06" db="EMBL/GenBank/DDBJ databases">
        <title>Complete genome sequence of Streptomyces griseochromogenes ATCC 14511, the Blasticidin S producer.</title>
        <authorList>
            <person name="Wu L."/>
        </authorList>
    </citation>
    <scope>NUCLEOTIDE SEQUENCE [LARGE SCALE GENOMIC DNA]</scope>
    <source>
        <strain evidence="18 20">ATCC 14511</strain>
    </source>
</reference>
<dbReference type="InterPro" id="IPR010978">
    <property type="entry name" value="tRNA-bd_arm"/>
</dbReference>
<keyword evidence="21" id="KW-1185">Reference proteome</keyword>
<evidence type="ECO:0000256" key="4">
    <source>
        <dbReference type="ARBA" id="ARBA00012840"/>
    </source>
</evidence>
<dbReference type="SUPFAM" id="SSF55681">
    <property type="entry name" value="Class II aaRS and biotin synthetases"/>
    <property type="match status" value="1"/>
</dbReference>
<keyword evidence="9" id="KW-0648">Protein biosynthesis</keyword>
<dbReference type="PANTHER" id="PTHR43697:SF1">
    <property type="entry name" value="SERINE--TRNA LIGASE"/>
    <property type="match status" value="1"/>
</dbReference>
<accession>A0A1B1B445</accession>
<evidence type="ECO:0000256" key="11">
    <source>
        <dbReference type="ARBA" id="ARBA00039158"/>
    </source>
</evidence>
<keyword evidence="5" id="KW-0963">Cytoplasm</keyword>
<evidence type="ECO:0000256" key="13">
    <source>
        <dbReference type="ARBA" id="ARBA00048823"/>
    </source>
</evidence>
<dbReference type="Proteomes" id="UP001519309">
    <property type="component" value="Unassembled WGS sequence"/>
</dbReference>
<organism evidence="18 20">
    <name type="scientific">Streptomyces griseochromogenes</name>
    <dbReference type="NCBI Taxonomy" id="68214"/>
    <lineage>
        <taxon>Bacteria</taxon>
        <taxon>Bacillati</taxon>
        <taxon>Actinomycetota</taxon>
        <taxon>Actinomycetes</taxon>
        <taxon>Kitasatosporales</taxon>
        <taxon>Streptomycetaceae</taxon>
        <taxon>Streptomyces</taxon>
    </lineage>
</organism>
<dbReference type="SUPFAM" id="SSF46589">
    <property type="entry name" value="tRNA-binding arm"/>
    <property type="match status" value="1"/>
</dbReference>
<dbReference type="PROSITE" id="PS50862">
    <property type="entry name" value="AA_TRNA_LIGASE_II"/>
    <property type="match status" value="1"/>
</dbReference>